<dbReference type="InterPro" id="IPR012902">
    <property type="entry name" value="N_methyl_site"/>
</dbReference>
<keyword evidence="1" id="KW-0472">Membrane</keyword>
<accession>A0A1F5WF49</accession>
<dbReference type="Gene3D" id="3.30.700.10">
    <property type="entry name" value="Glycoprotein, Type 4 Pilin"/>
    <property type="match status" value="1"/>
</dbReference>
<dbReference type="EMBL" id="MFHJ01000013">
    <property type="protein sequence ID" value="OGF74214.1"/>
    <property type="molecule type" value="Genomic_DNA"/>
</dbReference>
<name>A0A1F5WF49_9BACT</name>
<dbReference type="InterPro" id="IPR045584">
    <property type="entry name" value="Pilin-like"/>
</dbReference>
<evidence type="ECO:0000313" key="3">
    <source>
        <dbReference type="Proteomes" id="UP000178276"/>
    </source>
</evidence>
<gene>
    <name evidence="2" type="ORF">A2W57_00515</name>
</gene>
<dbReference type="SUPFAM" id="SSF54523">
    <property type="entry name" value="Pili subunits"/>
    <property type="match status" value="1"/>
</dbReference>
<evidence type="ECO:0000256" key="1">
    <source>
        <dbReference type="SAM" id="Phobius"/>
    </source>
</evidence>
<proteinExistence type="predicted"/>
<evidence type="ECO:0008006" key="4">
    <source>
        <dbReference type="Google" id="ProtNLM"/>
    </source>
</evidence>
<protein>
    <recommendedName>
        <fullName evidence="4">General secretion pathway GspH domain-containing protein</fullName>
    </recommendedName>
</protein>
<dbReference type="Pfam" id="PF07963">
    <property type="entry name" value="N_methyl"/>
    <property type="match status" value="1"/>
</dbReference>
<evidence type="ECO:0000313" key="2">
    <source>
        <dbReference type="EMBL" id="OGF74214.1"/>
    </source>
</evidence>
<organism evidence="2 3">
    <name type="scientific">Candidatus Giovannonibacteria bacterium RIFCSPHIGHO2_02_43_16</name>
    <dbReference type="NCBI Taxonomy" id="1798331"/>
    <lineage>
        <taxon>Bacteria</taxon>
        <taxon>Candidatus Giovannoniibacteriota</taxon>
    </lineage>
</organism>
<reference evidence="2 3" key="1">
    <citation type="journal article" date="2016" name="Nat. Commun.">
        <title>Thousands of microbial genomes shed light on interconnected biogeochemical processes in an aquifer system.</title>
        <authorList>
            <person name="Anantharaman K."/>
            <person name="Brown C.T."/>
            <person name="Hug L.A."/>
            <person name="Sharon I."/>
            <person name="Castelle C.J."/>
            <person name="Probst A.J."/>
            <person name="Thomas B.C."/>
            <person name="Singh A."/>
            <person name="Wilkins M.J."/>
            <person name="Karaoz U."/>
            <person name="Brodie E.L."/>
            <person name="Williams K.H."/>
            <person name="Hubbard S.S."/>
            <person name="Banfield J.F."/>
        </authorList>
    </citation>
    <scope>NUCLEOTIDE SEQUENCE [LARGE SCALE GENOMIC DNA]</scope>
</reference>
<sequence>MKASRGFTIMEMLIVTIIIGIVTGIMLSGYKTYGAKLNVRRSANEVALAIREAQANALAVKGYDHDNNSGTPLLFTSWGVYFRKSVSTTQFNIFVDSDGDKSYDSGESVKTVSIMNGVKILNLAKGLETSEPDSSSIDRLDIVYQRPNPDTTLKADGGTCSGTVVSGTCPDVEIILQGTDGTQRTVVVWSTGQISVE</sequence>
<feature type="transmembrane region" description="Helical" evidence="1">
    <location>
        <begin position="12"/>
        <end position="30"/>
    </location>
</feature>
<dbReference type="AlphaFoldDB" id="A0A1F5WF49"/>
<keyword evidence="1" id="KW-1133">Transmembrane helix</keyword>
<keyword evidence="1" id="KW-0812">Transmembrane</keyword>
<dbReference type="Proteomes" id="UP000178276">
    <property type="component" value="Unassembled WGS sequence"/>
</dbReference>
<dbReference type="STRING" id="1798331.A2W57_00515"/>
<comment type="caution">
    <text evidence="2">The sequence shown here is derived from an EMBL/GenBank/DDBJ whole genome shotgun (WGS) entry which is preliminary data.</text>
</comment>
<dbReference type="NCBIfam" id="TIGR02532">
    <property type="entry name" value="IV_pilin_GFxxxE"/>
    <property type="match status" value="1"/>
</dbReference>